<dbReference type="Gene3D" id="3.20.20.100">
    <property type="entry name" value="NADP-dependent oxidoreductase domain"/>
    <property type="match status" value="1"/>
</dbReference>
<dbReference type="InterPro" id="IPR036812">
    <property type="entry name" value="NAD(P)_OxRdtase_dom_sf"/>
</dbReference>
<evidence type="ECO:0000256" key="1">
    <source>
        <dbReference type="ARBA" id="ARBA00022857"/>
    </source>
</evidence>
<name>A0A1M5SUU1_9FLAO</name>
<reference evidence="7" key="1">
    <citation type="submission" date="2016-11" db="EMBL/GenBank/DDBJ databases">
        <authorList>
            <person name="Varghese N."/>
            <person name="Submissions S."/>
        </authorList>
    </citation>
    <scope>NUCLEOTIDE SEQUENCE [LARGE SCALE GENOMIC DNA]</scope>
    <source>
        <strain evidence="7">DSM 100572</strain>
    </source>
</reference>
<comment type="similarity">
    <text evidence="3">Belongs to the aldo/keto reductase family. Aldo/keto reductase 2 subfamily.</text>
</comment>
<evidence type="ECO:0000256" key="2">
    <source>
        <dbReference type="ARBA" id="ARBA00023002"/>
    </source>
</evidence>
<evidence type="ECO:0000256" key="3">
    <source>
        <dbReference type="ARBA" id="ARBA00038157"/>
    </source>
</evidence>
<dbReference type="CDD" id="cd19094">
    <property type="entry name" value="AKR_Tas-like"/>
    <property type="match status" value="1"/>
</dbReference>
<keyword evidence="1" id="KW-0521">NADP</keyword>
<dbReference type="PANTHER" id="PTHR43364:SF17">
    <property type="entry name" value="ALDO KETO REDUCTASE"/>
    <property type="match status" value="1"/>
</dbReference>
<dbReference type="Pfam" id="PF00248">
    <property type="entry name" value="Aldo_ket_red"/>
    <property type="match status" value="1"/>
</dbReference>
<evidence type="ECO:0000313" key="6">
    <source>
        <dbReference type="EMBL" id="SHH42286.1"/>
    </source>
</evidence>
<evidence type="ECO:0000259" key="5">
    <source>
        <dbReference type="Pfam" id="PF00248"/>
    </source>
</evidence>
<protein>
    <recommendedName>
        <fullName evidence="4">Protein tas</fullName>
    </recommendedName>
</protein>
<feature type="domain" description="NADP-dependent oxidoreductase" evidence="5">
    <location>
        <begin position="15"/>
        <end position="338"/>
    </location>
</feature>
<proteinExistence type="inferred from homology"/>
<dbReference type="OrthoDB" id="9773828at2"/>
<keyword evidence="2" id="KW-0560">Oxidoreductase</keyword>
<sequence>MKYTNIPKTDIKVSKICLGTMTFGEQNTEAEAHEQLNYAVSKGINFIDTAEMYSVPGRKETQGSTERFIGSWLKDQKREDLVVATKVTGPNPGLSYIREPQQFSKEMIHSAIEQNLKRLQTDYVDVYQLHWPDRNTNFFGKLNYKHKSENEWFDNINIAVSALDDLVKQGKIRHYGLSNETPWGVMRHLQESDQHNLTRCKTIQNPYSLLNRTYEIGLAEVGMREEVGLLAYSPLAFGVLSGKYLEGGNATENDRVNKFPQFSRYNSKESAFLTQQYADLAKELGISLVHLALAFINHQPWVTANIIGATKMEQLKENISSIDVELSEEVLTKIDEIQKLQPNPAP</sequence>
<organism evidence="6 7">
    <name type="scientific">Wenyingzhuangia marina</name>
    <dbReference type="NCBI Taxonomy" id="1195760"/>
    <lineage>
        <taxon>Bacteria</taxon>
        <taxon>Pseudomonadati</taxon>
        <taxon>Bacteroidota</taxon>
        <taxon>Flavobacteriia</taxon>
        <taxon>Flavobacteriales</taxon>
        <taxon>Flavobacteriaceae</taxon>
        <taxon>Wenyingzhuangia</taxon>
    </lineage>
</organism>
<dbReference type="SUPFAM" id="SSF51430">
    <property type="entry name" value="NAD(P)-linked oxidoreductase"/>
    <property type="match status" value="1"/>
</dbReference>
<gene>
    <name evidence="6" type="ORF">SAMN05444281_0534</name>
</gene>
<dbReference type="Proteomes" id="UP000184109">
    <property type="component" value="Unassembled WGS sequence"/>
</dbReference>
<dbReference type="PANTHER" id="PTHR43364">
    <property type="entry name" value="NADH-SPECIFIC METHYLGLYOXAL REDUCTASE-RELATED"/>
    <property type="match status" value="1"/>
</dbReference>
<dbReference type="AlphaFoldDB" id="A0A1M5SUU1"/>
<dbReference type="InterPro" id="IPR023210">
    <property type="entry name" value="NADP_OxRdtase_dom"/>
</dbReference>
<keyword evidence="7" id="KW-1185">Reference proteome</keyword>
<dbReference type="RefSeq" id="WP_073118123.1">
    <property type="nucleotide sequence ID" value="NZ_BMEN01000001.1"/>
</dbReference>
<dbReference type="EMBL" id="FQXQ01000001">
    <property type="protein sequence ID" value="SHH42286.1"/>
    <property type="molecule type" value="Genomic_DNA"/>
</dbReference>
<dbReference type="FunFam" id="3.20.20.100:FF:000005">
    <property type="entry name" value="NADP(H)-dependent aldo-keto reductase"/>
    <property type="match status" value="1"/>
</dbReference>
<evidence type="ECO:0000313" key="7">
    <source>
        <dbReference type="Proteomes" id="UP000184109"/>
    </source>
</evidence>
<dbReference type="InterPro" id="IPR050523">
    <property type="entry name" value="AKR_Detox_Biosynth"/>
</dbReference>
<dbReference type="GO" id="GO:0016491">
    <property type="term" value="F:oxidoreductase activity"/>
    <property type="evidence" value="ECO:0007669"/>
    <property type="project" value="UniProtKB-KW"/>
</dbReference>
<accession>A0A1M5SUU1</accession>
<evidence type="ECO:0000256" key="4">
    <source>
        <dbReference type="ARBA" id="ARBA00070119"/>
    </source>
</evidence>